<evidence type="ECO:0000313" key="5">
    <source>
        <dbReference type="EMBL" id="OWF40430.1"/>
    </source>
</evidence>
<dbReference type="InterPro" id="IPR000566">
    <property type="entry name" value="Lipocln_cytosolic_FA-bd_dom"/>
</dbReference>
<dbReference type="EMBL" id="NEDP02005465">
    <property type="protein sequence ID" value="OWF40430.1"/>
    <property type="molecule type" value="Genomic_DNA"/>
</dbReference>
<gene>
    <name evidence="5" type="ORF">KP79_PYT16218</name>
</gene>
<feature type="domain" description="Cytosolic fatty-acid binding proteins" evidence="4">
    <location>
        <begin position="15"/>
        <end position="32"/>
    </location>
</feature>
<keyword evidence="6" id="KW-1185">Reference proteome</keyword>
<sequence>MSTPDIEEIRRELGGKWTLDRSENFDQFLETLGLNILFRKMASVAKPVIEFTVEENIVNLISKVSFFNQVMEFKLNEEYTQSFEGIDMICFSRWEDKKLITEAKPAVEGKGKPQRFQRERINDEIIQTMTVGDVVCTRVFTKMN</sequence>
<dbReference type="AlphaFoldDB" id="A0A210PVB1"/>
<dbReference type="InterPro" id="IPR031259">
    <property type="entry name" value="ILBP"/>
</dbReference>
<organism evidence="5 6">
    <name type="scientific">Mizuhopecten yessoensis</name>
    <name type="common">Japanese scallop</name>
    <name type="synonym">Patinopecten yessoensis</name>
    <dbReference type="NCBI Taxonomy" id="6573"/>
    <lineage>
        <taxon>Eukaryota</taxon>
        <taxon>Metazoa</taxon>
        <taxon>Spiralia</taxon>
        <taxon>Lophotrochozoa</taxon>
        <taxon>Mollusca</taxon>
        <taxon>Bivalvia</taxon>
        <taxon>Autobranchia</taxon>
        <taxon>Pteriomorphia</taxon>
        <taxon>Pectinida</taxon>
        <taxon>Pectinoidea</taxon>
        <taxon>Pectinidae</taxon>
        <taxon>Mizuhopecten</taxon>
    </lineage>
</organism>
<evidence type="ECO:0000256" key="2">
    <source>
        <dbReference type="ARBA" id="ARBA00023121"/>
    </source>
</evidence>
<dbReference type="Gene3D" id="2.40.128.20">
    <property type="match status" value="1"/>
</dbReference>
<evidence type="ECO:0000259" key="4">
    <source>
        <dbReference type="PROSITE" id="PS00214"/>
    </source>
</evidence>
<keyword evidence="3" id="KW-0813">Transport</keyword>
<dbReference type="CDD" id="cd00742">
    <property type="entry name" value="FABP"/>
    <property type="match status" value="1"/>
</dbReference>
<name>A0A210PVB1_MIZYE</name>
<accession>A0A210PVB1</accession>
<dbReference type="PRINTS" id="PR00178">
    <property type="entry name" value="FATTYACIDBP"/>
</dbReference>
<protein>
    <submittedName>
        <fullName evidence="5">Cellular retinoic acid-binding protein 2</fullName>
    </submittedName>
</protein>
<dbReference type="PANTHER" id="PTHR11955">
    <property type="entry name" value="FATTY ACID BINDING PROTEIN"/>
    <property type="match status" value="1"/>
</dbReference>
<dbReference type="Proteomes" id="UP000242188">
    <property type="component" value="Unassembled WGS sequence"/>
</dbReference>
<comment type="caution">
    <text evidence="5">The sequence shown here is derived from an EMBL/GenBank/DDBJ whole genome shotgun (WGS) entry which is preliminary data.</text>
</comment>
<dbReference type="InterPro" id="IPR012674">
    <property type="entry name" value="Calycin"/>
</dbReference>
<proteinExistence type="inferred from homology"/>
<dbReference type="Pfam" id="PF00061">
    <property type="entry name" value="Lipocalin"/>
    <property type="match status" value="1"/>
</dbReference>
<dbReference type="GO" id="GO:0008289">
    <property type="term" value="F:lipid binding"/>
    <property type="evidence" value="ECO:0007669"/>
    <property type="project" value="UniProtKB-KW"/>
</dbReference>
<evidence type="ECO:0000313" key="6">
    <source>
        <dbReference type="Proteomes" id="UP000242188"/>
    </source>
</evidence>
<dbReference type="OrthoDB" id="354351at2759"/>
<dbReference type="PROSITE" id="PS00214">
    <property type="entry name" value="FABP"/>
    <property type="match status" value="1"/>
</dbReference>
<keyword evidence="2" id="KW-0446">Lipid-binding</keyword>
<reference evidence="5 6" key="1">
    <citation type="journal article" date="2017" name="Nat. Ecol. Evol.">
        <title>Scallop genome provides insights into evolution of bilaterian karyotype and development.</title>
        <authorList>
            <person name="Wang S."/>
            <person name="Zhang J."/>
            <person name="Jiao W."/>
            <person name="Li J."/>
            <person name="Xun X."/>
            <person name="Sun Y."/>
            <person name="Guo X."/>
            <person name="Huan P."/>
            <person name="Dong B."/>
            <person name="Zhang L."/>
            <person name="Hu X."/>
            <person name="Sun X."/>
            <person name="Wang J."/>
            <person name="Zhao C."/>
            <person name="Wang Y."/>
            <person name="Wang D."/>
            <person name="Huang X."/>
            <person name="Wang R."/>
            <person name="Lv J."/>
            <person name="Li Y."/>
            <person name="Zhang Z."/>
            <person name="Liu B."/>
            <person name="Lu W."/>
            <person name="Hui Y."/>
            <person name="Liang J."/>
            <person name="Zhou Z."/>
            <person name="Hou R."/>
            <person name="Li X."/>
            <person name="Liu Y."/>
            <person name="Li H."/>
            <person name="Ning X."/>
            <person name="Lin Y."/>
            <person name="Zhao L."/>
            <person name="Xing Q."/>
            <person name="Dou J."/>
            <person name="Li Y."/>
            <person name="Mao J."/>
            <person name="Guo H."/>
            <person name="Dou H."/>
            <person name="Li T."/>
            <person name="Mu C."/>
            <person name="Jiang W."/>
            <person name="Fu Q."/>
            <person name="Fu X."/>
            <person name="Miao Y."/>
            <person name="Liu J."/>
            <person name="Yu Q."/>
            <person name="Li R."/>
            <person name="Liao H."/>
            <person name="Li X."/>
            <person name="Kong Y."/>
            <person name="Jiang Z."/>
            <person name="Chourrout D."/>
            <person name="Li R."/>
            <person name="Bao Z."/>
        </authorList>
    </citation>
    <scope>NUCLEOTIDE SEQUENCE [LARGE SCALE GENOMIC DNA]</scope>
    <source>
        <strain evidence="5 6">PY_sf001</strain>
    </source>
</reference>
<dbReference type="InterPro" id="IPR000463">
    <property type="entry name" value="Fatty_acid-bd"/>
</dbReference>
<evidence type="ECO:0000256" key="3">
    <source>
        <dbReference type="RuleBase" id="RU003696"/>
    </source>
</evidence>
<comment type="similarity">
    <text evidence="1 3">Belongs to the calycin superfamily. Fatty-acid binding protein (FABP) family.</text>
</comment>
<evidence type="ECO:0000256" key="1">
    <source>
        <dbReference type="ARBA" id="ARBA00008390"/>
    </source>
</evidence>
<dbReference type="SUPFAM" id="SSF50814">
    <property type="entry name" value="Lipocalins"/>
    <property type="match status" value="1"/>
</dbReference>